<dbReference type="KEGG" id="cel:CELE_F07G6.1"/>
<evidence type="ECO:0000313" key="3">
    <source>
        <dbReference type="EMBL" id="CCD66893.2"/>
    </source>
</evidence>
<feature type="domain" description="Peptidase S72" evidence="2">
    <location>
        <begin position="56"/>
        <end position="169"/>
    </location>
</feature>
<dbReference type="InterPro" id="IPR030398">
    <property type="entry name" value="SEA_DG_dom"/>
</dbReference>
<name>Q19173_CAEEL</name>
<accession>Q19173</accession>
<dbReference type="GeneID" id="184149"/>
<keyword evidence="1" id="KW-0472">Membrane</keyword>
<protein>
    <submittedName>
        <fullName evidence="3">Peptidase S72 domain-containing protein</fullName>
    </submittedName>
</protein>
<evidence type="ECO:0000256" key="1">
    <source>
        <dbReference type="SAM" id="Phobius"/>
    </source>
</evidence>
<gene>
    <name evidence="3 5" type="primary">dgn-3</name>
    <name evidence="3" type="ORF">CELE_F07G6.1</name>
    <name evidence="5" type="ORF">F07G6.1</name>
</gene>
<dbReference type="PANTHER" id="PTHR21559">
    <property type="entry name" value="DYSTROGLYCAN-RELATED"/>
    <property type="match status" value="1"/>
</dbReference>
<dbReference type="eggNOG" id="KOG3781">
    <property type="taxonomic scope" value="Eukaryota"/>
</dbReference>
<reference evidence="3 4" key="1">
    <citation type="journal article" date="1998" name="Science">
        <title>Genome sequence of the nematode C. elegans: a platform for investigating biology.</title>
        <authorList>
            <consortium name="The C. elegans sequencing consortium"/>
            <person name="Sulson J.E."/>
            <person name="Waterston R."/>
        </authorList>
    </citation>
    <scope>NUCLEOTIDE SEQUENCE [LARGE SCALE GENOMIC DNA]</scope>
    <source>
        <strain evidence="3 4">Bristol N2</strain>
    </source>
</reference>
<dbReference type="SMR" id="Q19173"/>
<evidence type="ECO:0000313" key="4">
    <source>
        <dbReference type="Proteomes" id="UP000001940"/>
    </source>
</evidence>
<feature type="transmembrane region" description="Helical" evidence="1">
    <location>
        <begin position="190"/>
        <end position="215"/>
    </location>
</feature>
<dbReference type="Pfam" id="PF05454">
    <property type="entry name" value="DAG1"/>
    <property type="match status" value="1"/>
</dbReference>
<dbReference type="STRING" id="6239.F07G6.1.1"/>
<dbReference type="CTD" id="184149"/>
<dbReference type="EMBL" id="BX284606">
    <property type="protein sequence ID" value="CCD66893.2"/>
    <property type="molecule type" value="Genomic_DNA"/>
</dbReference>
<dbReference type="Bgee" id="WBGene00017221">
    <property type="expression patterns" value="Expressed in material anatomical entity and 1 other cell type or tissue"/>
</dbReference>
<proteinExistence type="predicted"/>
<sequence>MHAIGISSVNGSDIWFYQTLPNELSGIPLVAGTSEYLVNNKNMEILFEVHVRENVTPKHRFSLVLLRPTVEQMLGFPRTRVIFLEFLANAMNISSISILNIEYIRLSPDNMTIVSFHNNSKDSELCDFNSFHSMLTKMTNTDGSLKDAFVLSMFPDYSVHSLTFERFEECADHPTSQLPTSMPAPSGEQIVLYFIVLFGASYGLAMLFYGCYICLSRQIDRAQKRSAGRIHKNYRRVATDHSEASVHV</sequence>
<keyword evidence="4" id="KW-1185">Reference proteome</keyword>
<keyword evidence="1" id="KW-0812">Transmembrane</keyword>
<organism evidence="3 4">
    <name type="scientific">Caenorhabditis elegans</name>
    <dbReference type="NCBI Taxonomy" id="6239"/>
    <lineage>
        <taxon>Eukaryota</taxon>
        <taxon>Metazoa</taxon>
        <taxon>Ecdysozoa</taxon>
        <taxon>Nematoda</taxon>
        <taxon>Chromadorea</taxon>
        <taxon>Rhabditida</taxon>
        <taxon>Rhabditina</taxon>
        <taxon>Rhabditomorpha</taxon>
        <taxon>Rhabditoidea</taxon>
        <taxon>Rhabditidae</taxon>
        <taxon>Peloderinae</taxon>
        <taxon>Caenorhabditis</taxon>
    </lineage>
</organism>
<dbReference type="AGR" id="WB:WBGene00017221"/>
<dbReference type="InterPro" id="IPR008465">
    <property type="entry name" value="DAG1_C"/>
</dbReference>
<dbReference type="UCSC" id="F07G6.1">
    <property type="organism name" value="c. elegans"/>
</dbReference>
<dbReference type="FunCoup" id="Q19173">
    <property type="interactions" value="229"/>
</dbReference>
<dbReference type="PhylomeDB" id="Q19173"/>
<dbReference type="RefSeq" id="NP_508319.3">
    <property type="nucleotide sequence ID" value="NM_075918.3"/>
</dbReference>
<dbReference type="PANTHER" id="PTHR21559:SF21">
    <property type="entry name" value="DYSTROGLYCAN 1"/>
    <property type="match status" value="1"/>
</dbReference>
<dbReference type="PaxDb" id="6239-F07G6.1"/>
<dbReference type="AlphaFoldDB" id="Q19173"/>
<dbReference type="PROSITE" id="PS51699">
    <property type="entry name" value="SEA_DG"/>
    <property type="match status" value="1"/>
</dbReference>
<evidence type="ECO:0000313" key="5">
    <source>
        <dbReference type="WormBase" id="F07G6.1"/>
    </source>
</evidence>
<dbReference type="HOGENOM" id="CLU_1107935_0_0_1"/>
<dbReference type="Proteomes" id="UP000001940">
    <property type="component" value="Chromosome X"/>
</dbReference>
<evidence type="ECO:0000259" key="2">
    <source>
        <dbReference type="PROSITE" id="PS51699"/>
    </source>
</evidence>
<dbReference type="InParanoid" id="Q19173"/>
<keyword evidence="1" id="KW-1133">Transmembrane helix</keyword>
<dbReference type="WormBase" id="F07G6.1">
    <property type="protein sequence ID" value="CE53665"/>
    <property type="gene ID" value="WBGene00017221"/>
    <property type="gene designation" value="dgn-3"/>
</dbReference>
<dbReference type="GO" id="GO:0016010">
    <property type="term" value="C:dystrophin-associated glycoprotein complex"/>
    <property type="evidence" value="ECO:0007669"/>
    <property type="project" value="InterPro"/>
</dbReference>